<name>A0AB34G1U5_9HYPO</name>
<evidence type="ECO:0000256" key="5">
    <source>
        <dbReference type="ARBA" id="ARBA00022679"/>
    </source>
</evidence>
<evidence type="ECO:0000259" key="9">
    <source>
        <dbReference type="Pfam" id="PF00155"/>
    </source>
</evidence>
<keyword evidence="5 7" id="KW-0808">Transferase</keyword>
<dbReference type="InterPro" id="IPR004838">
    <property type="entry name" value="NHTrfase_class1_PyrdxlP-BS"/>
</dbReference>
<dbReference type="PANTHER" id="PTHR11879:SF55">
    <property type="entry name" value="GLUTAMATE OXALOACETATE TRANSAMINASE 1, ISOFORM B"/>
    <property type="match status" value="1"/>
</dbReference>
<dbReference type="EC" id="2.6.1.1" evidence="7"/>
<dbReference type="PANTHER" id="PTHR11879">
    <property type="entry name" value="ASPARTATE AMINOTRANSFERASE"/>
    <property type="match status" value="1"/>
</dbReference>
<dbReference type="FunFam" id="3.90.1150.10:FF:000001">
    <property type="entry name" value="Aspartate aminotransferase"/>
    <property type="match status" value="1"/>
</dbReference>
<feature type="region of interest" description="Disordered" evidence="8">
    <location>
        <begin position="146"/>
        <end position="167"/>
    </location>
</feature>
<keyword evidence="4 7" id="KW-0032">Aminotransferase</keyword>
<dbReference type="CDD" id="cd00609">
    <property type="entry name" value="AAT_like"/>
    <property type="match status" value="1"/>
</dbReference>
<dbReference type="Proteomes" id="UP001163105">
    <property type="component" value="Unassembled WGS sequence"/>
</dbReference>
<dbReference type="EMBL" id="JAQHRD010000002">
    <property type="protein sequence ID" value="KAJ6444551.1"/>
    <property type="molecule type" value="Genomic_DNA"/>
</dbReference>
<evidence type="ECO:0000256" key="2">
    <source>
        <dbReference type="ARBA" id="ARBA00007441"/>
    </source>
</evidence>
<proteinExistence type="inferred from homology"/>
<dbReference type="InterPro" id="IPR015421">
    <property type="entry name" value="PyrdxlP-dep_Trfase_major"/>
</dbReference>
<evidence type="ECO:0000256" key="1">
    <source>
        <dbReference type="ARBA" id="ARBA00001933"/>
    </source>
</evidence>
<evidence type="ECO:0000313" key="11">
    <source>
        <dbReference type="Proteomes" id="UP001163105"/>
    </source>
</evidence>
<evidence type="ECO:0000313" key="10">
    <source>
        <dbReference type="EMBL" id="KAJ6444551.1"/>
    </source>
</evidence>
<evidence type="ECO:0000256" key="8">
    <source>
        <dbReference type="SAM" id="MobiDB-lite"/>
    </source>
</evidence>
<feature type="region of interest" description="Disordered" evidence="8">
    <location>
        <begin position="72"/>
        <end position="95"/>
    </location>
</feature>
<organism evidence="10 11">
    <name type="scientific">Purpureocillium lavendulum</name>
    <dbReference type="NCBI Taxonomy" id="1247861"/>
    <lineage>
        <taxon>Eukaryota</taxon>
        <taxon>Fungi</taxon>
        <taxon>Dikarya</taxon>
        <taxon>Ascomycota</taxon>
        <taxon>Pezizomycotina</taxon>
        <taxon>Sordariomycetes</taxon>
        <taxon>Hypocreomycetidae</taxon>
        <taxon>Hypocreales</taxon>
        <taxon>Ophiocordycipitaceae</taxon>
        <taxon>Purpureocillium</taxon>
    </lineage>
</organism>
<keyword evidence="11" id="KW-1185">Reference proteome</keyword>
<comment type="miscellaneous">
    <text evidence="7">In eukaryotes there are cytoplasmic, mitochondrial and chloroplastic isozymes.</text>
</comment>
<dbReference type="NCBIfam" id="NF006719">
    <property type="entry name" value="PRK09257.1"/>
    <property type="match status" value="1"/>
</dbReference>
<comment type="catalytic activity">
    <reaction evidence="7">
        <text>L-aspartate + 2-oxoglutarate = oxaloacetate + L-glutamate</text>
        <dbReference type="Rhea" id="RHEA:21824"/>
        <dbReference type="ChEBI" id="CHEBI:16452"/>
        <dbReference type="ChEBI" id="CHEBI:16810"/>
        <dbReference type="ChEBI" id="CHEBI:29985"/>
        <dbReference type="ChEBI" id="CHEBI:29991"/>
        <dbReference type="EC" id="2.6.1.1"/>
    </reaction>
</comment>
<dbReference type="PROSITE" id="PS00105">
    <property type="entry name" value="AA_TRANSFER_CLASS_1"/>
    <property type="match status" value="1"/>
</dbReference>
<keyword evidence="6" id="KW-0663">Pyridoxal phosphate</keyword>
<dbReference type="GO" id="GO:0030170">
    <property type="term" value="F:pyridoxal phosphate binding"/>
    <property type="evidence" value="ECO:0007669"/>
    <property type="project" value="InterPro"/>
</dbReference>
<protein>
    <recommendedName>
        <fullName evidence="7">Aspartate aminotransferase</fullName>
        <ecNumber evidence="7">2.6.1.1</ecNumber>
    </recommendedName>
</protein>
<dbReference type="InterPro" id="IPR000796">
    <property type="entry name" value="Asp_trans"/>
</dbReference>
<gene>
    <name evidence="10" type="primary">GOT1</name>
    <name evidence="10" type="ORF">O9K51_02945</name>
</gene>
<dbReference type="AlphaFoldDB" id="A0AB34G1U5"/>
<reference evidence="10" key="1">
    <citation type="submission" date="2023-01" db="EMBL/GenBank/DDBJ databases">
        <title>The growth and conidiation of Purpureocillium lavendulum are regulated by nitrogen source and histone H3K14 acetylation.</title>
        <authorList>
            <person name="Tang P."/>
            <person name="Han J."/>
            <person name="Zhang C."/>
            <person name="Tang P."/>
            <person name="Qi F."/>
            <person name="Zhang K."/>
            <person name="Liang L."/>
        </authorList>
    </citation>
    <scope>NUCLEOTIDE SEQUENCE</scope>
    <source>
        <strain evidence="10">YMF1.00683</strain>
    </source>
</reference>
<dbReference type="Gene3D" id="3.40.640.10">
    <property type="entry name" value="Type I PLP-dependent aspartate aminotransferase-like (Major domain)"/>
    <property type="match status" value="1"/>
</dbReference>
<dbReference type="Gene3D" id="3.90.1150.10">
    <property type="entry name" value="Aspartate Aminotransferase, domain 1"/>
    <property type="match status" value="1"/>
</dbReference>
<evidence type="ECO:0000256" key="7">
    <source>
        <dbReference type="RuleBase" id="RU000480"/>
    </source>
</evidence>
<dbReference type="InterPro" id="IPR004839">
    <property type="entry name" value="Aminotransferase_I/II_large"/>
</dbReference>
<dbReference type="GO" id="GO:0004069">
    <property type="term" value="F:L-aspartate:2-oxoglutarate aminotransferase activity"/>
    <property type="evidence" value="ECO:0007669"/>
    <property type="project" value="UniProtKB-EC"/>
</dbReference>
<comment type="similarity">
    <text evidence="2">Belongs to the class-I pyridoxal-phosphate-dependent aminotransferase family.</text>
</comment>
<comment type="cofactor">
    <cofactor evidence="1">
        <name>pyridoxal 5'-phosphate</name>
        <dbReference type="ChEBI" id="CHEBI:597326"/>
    </cofactor>
</comment>
<dbReference type="FunFam" id="3.40.640.10:FF:000064">
    <property type="entry name" value="Aspartate aminotransferase"/>
    <property type="match status" value="1"/>
</dbReference>
<dbReference type="GO" id="GO:0005829">
    <property type="term" value="C:cytosol"/>
    <property type="evidence" value="ECO:0007669"/>
    <property type="project" value="TreeGrafter"/>
</dbReference>
<accession>A0AB34G1U5</accession>
<dbReference type="InterPro" id="IPR015422">
    <property type="entry name" value="PyrdxlP-dep_Trfase_small"/>
</dbReference>
<evidence type="ECO:0000256" key="6">
    <source>
        <dbReference type="ARBA" id="ARBA00022898"/>
    </source>
</evidence>
<dbReference type="SUPFAM" id="SSF53383">
    <property type="entry name" value="PLP-dependent transferases"/>
    <property type="match status" value="1"/>
</dbReference>
<dbReference type="Pfam" id="PF00155">
    <property type="entry name" value="Aminotran_1_2"/>
    <property type="match status" value="1"/>
</dbReference>
<evidence type="ECO:0000256" key="4">
    <source>
        <dbReference type="ARBA" id="ARBA00022576"/>
    </source>
</evidence>
<sequence length="728" mass="80182">MSLSGPVILPSVDITAELNELLGKRGAPRALGKASLDTETIEGFLKEAYRINSHIATLHKELRDVRQAYLSTAQPRRAHGSHSQGQPRVLTDREREDVDANAKQMIRELNASIRALDDAEQLRRETESAIIRKKYASGLSALSSWASGGDSLSRAPEHAAAEAQAQQTGMHRDGVLWFLRQRLESCCRTQQDMMETRLTREMEKTRGLMAPPAADFAEFAPTAARPRASTGSAAHEEASAAYQDLTEEQIQMFEEGNQDMMKHYESTLGKVRTAEKSLLEISELQSLLVNNLATQSAHIEQLRLNNIANHISPAMASATSFPADTVPHAPEDALFGLARAYKADTSDLKVDLGIGAYRDNNGKPWVLPVVKKADDILRSNPELNHEYAPIAGFPEFTSKAAELILGADSPALREKRATSMQTISGTGAVHLGALFLAKFYKGNRVVYLSNPTWANHKQIFGNVGLQTAEYPYFSKKSNGLDFDGMKAAIQGAPDRSIILLHPCAHNPTGVDPTLDQWKELATIMAQKKHFPFFDCAYQGFASGDLARDAAAIRYFIEQGFELVVCQSFAKNFGLYGERAGCFHVVTGPGADAQTTIGRIASQLAILQRSEISNPPLYGARIAGTVLNDPKLFAEWEDNLRTMSGRIITMRKELRSRLEALGTPGTWNHITDQIGMFSFTGLTETQVQKLREEYHIYMTKNGRISMAGLNTNNIDHVAKAIRKVVGETQ</sequence>
<comment type="subunit">
    <text evidence="3 7">Homodimer.</text>
</comment>
<evidence type="ECO:0000256" key="3">
    <source>
        <dbReference type="ARBA" id="ARBA00011738"/>
    </source>
</evidence>
<feature type="domain" description="Aminotransferase class I/classII large" evidence="9">
    <location>
        <begin position="349"/>
        <end position="720"/>
    </location>
</feature>
<dbReference type="PRINTS" id="PR00799">
    <property type="entry name" value="TRANSAMINASE"/>
</dbReference>
<dbReference type="GO" id="GO:0006532">
    <property type="term" value="P:aspartate biosynthetic process"/>
    <property type="evidence" value="ECO:0007669"/>
    <property type="project" value="TreeGrafter"/>
</dbReference>
<dbReference type="InterPro" id="IPR015424">
    <property type="entry name" value="PyrdxlP-dep_Trfase"/>
</dbReference>
<comment type="caution">
    <text evidence="10">The sequence shown here is derived from an EMBL/GenBank/DDBJ whole genome shotgun (WGS) entry which is preliminary data.</text>
</comment>